<proteinExistence type="predicted"/>
<evidence type="ECO:0000313" key="1">
    <source>
        <dbReference type="EMBL" id="GES91646.1"/>
    </source>
</evidence>
<organism evidence="1 2">
    <name type="scientific">Rhizophagus clarus</name>
    <dbReference type="NCBI Taxonomy" id="94130"/>
    <lineage>
        <taxon>Eukaryota</taxon>
        <taxon>Fungi</taxon>
        <taxon>Fungi incertae sedis</taxon>
        <taxon>Mucoromycota</taxon>
        <taxon>Glomeromycotina</taxon>
        <taxon>Glomeromycetes</taxon>
        <taxon>Glomerales</taxon>
        <taxon>Glomeraceae</taxon>
        <taxon>Rhizophagus</taxon>
    </lineage>
</organism>
<dbReference type="EMBL" id="BLAL01000206">
    <property type="protein sequence ID" value="GES91646.1"/>
    <property type="molecule type" value="Genomic_DNA"/>
</dbReference>
<dbReference type="AlphaFoldDB" id="A0A8H3LSF6"/>
<protein>
    <submittedName>
        <fullName evidence="1">Uncharacterized protein</fullName>
    </submittedName>
</protein>
<evidence type="ECO:0000313" key="2">
    <source>
        <dbReference type="Proteomes" id="UP000615446"/>
    </source>
</evidence>
<comment type="caution">
    <text evidence="1">The sequence shown here is derived from an EMBL/GenBank/DDBJ whole genome shotgun (WGS) entry which is preliminary data.</text>
</comment>
<gene>
    <name evidence="1" type="ORF">RCL2_001845000</name>
</gene>
<name>A0A8H3LSF6_9GLOM</name>
<accession>A0A8H3LSF6</accession>
<reference evidence="1" key="1">
    <citation type="submission" date="2019-10" db="EMBL/GenBank/DDBJ databases">
        <title>Conservation and host-specific expression of non-tandemly repeated heterogenous ribosome RNA gene in arbuscular mycorrhizal fungi.</title>
        <authorList>
            <person name="Maeda T."/>
            <person name="Kobayashi Y."/>
            <person name="Nakagawa T."/>
            <person name="Ezawa T."/>
            <person name="Yamaguchi K."/>
            <person name="Bino T."/>
            <person name="Nishimoto Y."/>
            <person name="Shigenobu S."/>
            <person name="Kawaguchi M."/>
        </authorList>
    </citation>
    <scope>NUCLEOTIDE SEQUENCE</scope>
    <source>
        <strain evidence="1">HR1</strain>
    </source>
</reference>
<dbReference type="Proteomes" id="UP000615446">
    <property type="component" value="Unassembled WGS sequence"/>
</dbReference>
<sequence>MCKMSESKGWKAQVLLTRNDTIFLMLMIPEEDVNLIKCKNKKVLINLKEATHSSFHIIVTGYELAGYFKSGHLSLIKKSKKQSTPSALIVIESSSWEMYL</sequence>